<comment type="caution">
    <text evidence="2">The sequence shown here is derived from an EMBL/GenBank/DDBJ whole genome shotgun (WGS) entry which is preliminary data.</text>
</comment>
<organism evidence="2 3">
    <name type="scientific">Neptuniibacter caesariensis</name>
    <dbReference type="NCBI Taxonomy" id="207954"/>
    <lineage>
        <taxon>Bacteria</taxon>
        <taxon>Pseudomonadati</taxon>
        <taxon>Pseudomonadota</taxon>
        <taxon>Gammaproteobacteria</taxon>
        <taxon>Oceanospirillales</taxon>
        <taxon>Oceanospirillaceae</taxon>
        <taxon>Neptuniibacter</taxon>
    </lineage>
</organism>
<accession>A0A7U8GS65</accession>
<proteinExistence type="predicted"/>
<evidence type="ECO:0000313" key="2">
    <source>
        <dbReference type="EMBL" id="EAR62172.1"/>
    </source>
</evidence>
<protein>
    <submittedName>
        <fullName evidence="2">Uncharacterized protein</fullName>
    </submittedName>
</protein>
<dbReference type="EMBL" id="AAOW01000004">
    <property type="protein sequence ID" value="EAR62172.1"/>
    <property type="molecule type" value="Genomic_DNA"/>
</dbReference>
<feature type="transmembrane region" description="Helical" evidence="1">
    <location>
        <begin position="6"/>
        <end position="24"/>
    </location>
</feature>
<reference evidence="2 3" key="1">
    <citation type="submission" date="2006-02" db="EMBL/GenBank/DDBJ databases">
        <authorList>
            <person name="Pinhassi J."/>
            <person name="Pedros-Alio C."/>
            <person name="Ferriera S."/>
            <person name="Johnson J."/>
            <person name="Kravitz S."/>
            <person name="Halpern A."/>
            <person name="Remington K."/>
            <person name="Beeson K."/>
            <person name="Tran B."/>
            <person name="Rogers Y.-H."/>
            <person name="Friedman R."/>
            <person name="Venter J.C."/>
        </authorList>
    </citation>
    <scope>NUCLEOTIDE SEQUENCE [LARGE SCALE GENOMIC DNA]</scope>
    <source>
        <strain evidence="2 3">MED92</strain>
    </source>
</reference>
<keyword evidence="1" id="KW-1133">Transmembrane helix</keyword>
<dbReference type="Proteomes" id="UP000002171">
    <property type="component" value="Unassembled WGS sequence"/>
</dbReference>
<name>A0A7U8GS65_NEPCE</name>
<keyword evidence="1" id="KW-0472">Membrane</keyword>
<dbReference type="RefSeq" id="WP_007019809.1">
    <property type="nucleotide sequence ID" value="NZ_CH724125.1"/>
</dbReference>
<dbReference type="AlphaFoldDB" id="A0A7U8GS65"/>
<gene>
    <name evidence="2" type="ORF">MED92_10714</name>
</gene>
<evidence type="ECO:0000256" key="1">
    <source>
        <dbReference type="SAM" id="Phobius"/>
    </source>
</evidence>
<keyword evidence="3" id="KW-1185">Reference proteome</keyword>
<evidence type="ECO:0000313" key="3">
    <source>
        <dbReference type="Proteomes" id="UP000002171"/>
    </source>
</evidence>
<sequence length="96" mass="10394">MKTITITVAVLILVFLGWWGFKILTKPKPVGQIIGKVISVNGDNVTINQSDGSEISITAQGLSTGENVNIAVYKSKLTGKTEYRFYKKYSVGVAGK</sequence>
<keyword evidence="1" id="KW-0812">Transmembrane</keyword>